<reference evidence="1" key="1">
    <citation type="journal article" date="2017" name="Appl. Environ. Microbiol.">
        <title>Molecular characterization of an Endozoicomonas-like organism causing infection in king scallop Pecten maximus L.</title>
        <authorList>
            <person name="Cano I."/>
            <person name="van Aerle R."/>
            <person name="Ross S."/>
            <person name="Verner-Jeffreys D.W."/>
            <person name="Paley R.K."/>
            <person name="Rimmer G."/>
            <person name="Ryder D."/>
            <person name="Hooper P."/>
            <person name="Stone D."/>
            <person name="Feist S.W."/>
        </authorList>
    </citation>
    <scope>NUCLEOTIDE SEQUENCE</scope>
</reference>
<dbReference type="InterPro" id="IPR004509">
    <property type="entry name" value="Competence_ComEA_HhH"/>
</dbReference>
<comment type="caution">
    <text evidence="1">The sequence shown here is derived from an EMBL/GenBank/DDBJ whole genome shotgun (WGS) entry which is preliminary data.</text>
</comment>
<name>A0A2H9TBR3_9ZZZZ</name>
<dbReference type="PANTHER" id="PTHR21180">
    <property type="entry name" value="ENDONUCLEASE/EXONUCLEASE/PHOSPHATASE FAMILY DOMAIN-CONTAINING PROTEIN 1"/>
    <property type="match status" value="1"/>
</dbReference>
<dbReference type="GO" id="GO:0015627">
    <property type="term" value="C:type II protein secretion system complex"/>
    <property type="evidence" value="ECO:0007669"/>
    <property type="project" value="TreeGrafter"/>
</dbReference>
<dbReference type="PANTHER" id="PTHR21180:SF32">
    <property type="entry name" value="ENDONUCLEASE_EXONUCLEASE_PHOSPHATASE FAMILY DOMAIN-CONTAINING PROTEIN 1"/>
    <property type="match status" value="1"/>
</dbReference>
<evidence type="ECO:0000313" key="1">
    <source>
        <dbReference type="EMBL" id="PJE80644.1"/>
    </source>
</evidence>
<dbReference type="GO" id="GO:0015628">
    <property type="term" value="P:protein secretion by the type II secretion system"/>
    <property type="evidence" value="ECO:0007669"/>
    <property type="project" value="TreeGrafter"/>
</dbReference>
<sequence length="90" mass="9883">MQFIKAPALIVALASAIAFSVHADSSRLNINKASAEKIDKTLVFVGKKKAQAIVEYRKTHGEFNSLDDLVKVKGVGKRLVNRNKTIIAFE</sequence>
<protein>
    <submittedName>
        <fullName evidence="1">ComE operon protein 1</fullName>
    </submittedName>
</protein>
<dbReference type="InterPro" id="IPR010994">
    <property type="entry name" value="RuvA_2-like"/>
</dbReference>
<dbReference type="SUPFAM" id="SSF47781">
    <property type="entry name" value="RuvA domain 2-like"/>
    <property type="match status" value="1"/>
</dbReference>
<dbReference type="InterPro" id="IPR051675">
    <property type="entry name" value="Endo/Exo/Phosphatase_dom_1"/>
</dbReference>
<dbReference type="AlphaFoldDB" id="A0A2H9TBR3"/>
<dbReference type="Gene3D" id="1.10.150.280">
    <property type="entry name" value="AF1531-like domain"/>
    <property type="match status" value="1"/>
</dbReference>
<proteinExistence type="predicted"/>
<dbReference type="NCBIfam" id="TIGR00426">
    <property type="entry name" value="competence protein ComEA helix-hairpin-helix repeat region"/>
    <property type="match status" value="1"/>
</dbReference>
<gene>
    <name evidence="1" type="primary">comEA_1</name>
    <name evidence="1" type="ORF">CI610_00383</name>
</gene>
<dbReference type="Pfam" id="PF12836">
    <property type="entry name" value="HHH_3"/>
    <property type="match status" value="1"/>
</dbReference>
<dbReference type="EMBL" id="NSIT01000010">
    <property type="protein sequence ID" value="PJE80644.1"/>
    <property type="molecule type" value="Genomic_DNA"/>
</dbReference>
<organism evidence="1">
    <name type="scientific">invertebrate metagenome</name>
    <dbReference type="NCBI Taxonomy" id="1711999"/>
    <lineage>
        <taxon>unclassified sequences</taxon>
        <taxon>metagenomes</taxon>
        <taxon>organismal metagenomes</taxon>
    </lineage>
</organism>
<accession>A0A2H9TBR3</accession>